<keyword evidence="11 14" id="KW-0472">Membrane</keyword>
<dbReference type="AlphaFoldDB" id="A0A6A6S8F6"/>
<keyword evidence="4" id="KW-0808">Transferase</keyword>
<dbReference type="PANTHER" id="PTHR45977:SF4">
    <property type="entry name" value="RING-TYPE DOMAIN-CONTAINING PROTEIN"/>
    <property type="match status" value="1"/>
</dbReference>
<feature type="region of interest" description="Disordered" evidence="13">
    <location>
        <begin position="574"/>
        <end position="636"/>
    </location>
</feature>
<dbReference type="GO" id="GO:0016020">
    <property type="term" value="C:membrane"/>
    <property type="evidence" value="ECO:0007669"/>
    <property type="project" value="UniProtKB-SubCell"/>
</dbReference>
<dbReference type="Pfam" id="PF13639">
    <property type="entry name" value="zf-RING_2"/>
    <property type="match status" value="1"/>
</dbReference>
<feature type="compositionally biased region" description="Polar residues" evidence="13">
    <location>
        <begin position="391"/>
        <end position="402"/>
    </location>
</feature>
<dbReference type="InterPro" id="IPR003137">
    <property type="entry name" value="PA_domain"/>
</dbReference>
<keyword evidence="10 14" id="KW-1133">Transmembrane helix</keyword>
<evidence type="ECO:0000256" key="2">
    <source>
        <dbReference type="ARBA" id="ARBA00004141"/>
    </source>
</evidence>
<evidence type="ECO:0000259" key="15">
    <source>
        <dbReference type="PROSITE" id="PS50089"/>
    </source>
</evidence>
<keyword evidence="6" id="KW-0479">Metal-binding</keyword>
<feature type="compositionally biased region" description="Polar residues" evidence="13">
    <location>
        <begin position="611"/>
        <end position="622"/>
    </location>
</feature>
<evidence type="ECO:0000313" key="17">
    <source>
        <dbReference type="Proteomes" id="UP000799753"/>
    </source>
</evidence>
<evidence type="ECO:0000256" key="13">
    <source>
        <dbReference type="SAM" id="MobiDB-lite"/>
    </source>
</evidence>
<keyword evidence="9" id="KW-0862">Zinc</keyword>
<gene>
    <name evidence="16" type="ORF">P280DRAFT_467530</name>
</gene>
<evidence type="ECO:0000256" key="3">
    <source>
        <dbReference type="ARBA" id="ARBA00012483"/>
    </source>
</evidence>
<sequence>MRPLRLLLSLCTSLVASTLLLYLIFGSQHDEDLRTSSGAKQQGRVKTLFSFTSPSSLFPPSAIISLTDDNSTFFLARPAAFGPGLPSSGLSSALWIGSGFGDEAMGKGELGCSDVPGWNDGSENVGILGLKSSPDTKTHARQPSEEDETSTRAKHAREADPANKKSTWHNDGTDDHLHRPAPSLNPPKANIQSMQEGAEIAGKVVLLKRGGCGFLDKVKWAQRRGGVALIVGDDVRGGALIRMYARGDTSEVTIPALFTSHTTAHLLSSLLPTGGLFRDLSPEDIARLRIIKSGKGGKNKAAGKSTKKQEKGHRPTTTQSTSKATQIAKGSSTSDALAGSQNTSWFRSLLVALGIDDQNASYDDNRRPPSSGKIDWVQVNNKDGQKPVGTKSATGRITSSPTPGDFVIGQQDWRDTALLAPPTSTSASLKQTAAPKSKTKGGSNLPSSGEYSQDASEDSKGWFGNILGGKRESSHDSDLSSSEGSDDPAAAQSRDADDSPDALQHHEGLWVTLTPTNMSSSPFFDTLLVLVVSPLVTLTVVYALLLLRSRIRRRRWRAPKSLVERLPVRTYHTISDNSPAATPTASSPSTPLLQHAPSQSLPSPRQRSQSDPETPATSSSFLQPHRTPEEEKRETGLAAWRRRYGGRQKECVVCLEEYEDGVSQVMSLPCGHEFHADCITPWLVTRRRTCPICKGDVVRSLSQSHHDRAISAIQTRFHDLIEEEEEEIQDQAVSSRNDSPSASHPVPISSSSNNGVEADIEANWANEEEGRETSREQRTGDFSTSLREVSSSVSTTIWRGFEAVGRVARLQRRGSREEVDRDR</sequence>
<feature type="compositionally biased region" description="Polar residues" evidence="13">
    <location>
        <begin position="315"/>
        <end position="339"/>
    </location>
</feature>
<feature type="region of interest" description="Disordered" evidence="13">
    <location>
        <begin position="291"/>
        <end position="339"/>
    </location>
</feature>
<evidence type="ECO:0000256" key="5">
    <source>
        <dbReference type="ARBA" id="ARBA00022692"/>
    </source>
</evidence>
<feature type="compositionally biased region" description="Low complexity" evidence="13">
    <location>
        <begin position="739"/>
        <end position="752"/>
    </location>
</feature>
<evidence type="ECO:0000256" key="1">
    <source>
        <dbReference type="ARBA" id="ARBA00000900"/>
    </source>
</evidence>
<evidence type="ECO:0000256" key="7">
    <source>
        <dbReference type="ARBA" id="ARBA00022771"/>
    </source>
</evidence>
<dbReference type="Proteomes" id="UP000799753">
    <property type="component" value="Unassembled WGS sequence"/>
</dbReference>
<dbReference type="Gene3D" id="3.30.40.10">
    <property type="entry name" value="Zinc/RING finger domain, C3HC4 (zinc finger)"/>
    <property type="match status" value="1"/>
</dbReference>
<dbReference type="GO" id="GO:0008270">
    <property type="term" value="F:zinc ion binding"/>
    <property type="evidence" value="ECO:0007669"/>
    <property type="project" value="UniProtKB-KW"/>
</dbReference>
<dbReference type="EMBL" id="MU006780">
    <property type="protein sequence ID" value="KAF2643507.1"/>
    <property type="molecule type" value="Genomic_DNA"/>
</dbReference>
<comment type="catalytic activity">
    <reaction evidence="1">
        <text>S-ubiquitinyl-[E2 ubiquitin-conjugating enzyme]-L-cysteine + [acceptor protein]-L-lysine = [E2 ubiquitin-conjugating enzyme]-L-cysteine + N(6)-ubiquitinyl-[acceptor protein]-L-lysine.</text>
        <dbReference type="EC" id="2.3.2.27"/>
    </reaction>
</comment>
<feature type="compositionally biased region" description="Polar residues" evidence="13">
    <location>
        <begin position="440"/>
        <end position="454"/>
    </location>
</feature>
<dbReference type="InterPro" id="IPR013083">
    <property type="entry name" value="Znf_RING/FYVE/PHD"/>
</dbReference>
<dbReference type="CDD" id="cd04813">
    <property type="entry name" value="PA_1"/>
    <property type="match status" value="1"/>
</dbReference>
<feature type="compositionally biased region" description="Basic and acidic residues" evidence="13">
    <location>
        <begin position="626"/>
        <end position="635"/>
    </location>
</feature>
<dbReference type="CDD" id="cd16454">
    <property type="entry name" value="RING-H2_PA-TM-RING"/>
    <property type="match status" value="1"/>
</dbReference>
<evidence type="ECO:0000256" key="14">
    <source>
        <dbReference type="SAM" id="Phobius"/>
    </source>
</evidence>
<dbReference type="PROSITE" id="PS50089">
    <property type="entry name" value="ZF_RING_2"/>
    <property type="match status" value="1"/>
</dbReference>
<feature type="region of interest" description="Disordered" evidence="13">
    <location>
        <begin position="725"/>
        <end position="787"/>
    </location>
</feature>
<feature type="compositionally biased region" description="Low complexity" evidence="13">
    <location>
        <begin position="578"/>
        <end position="609"/>
    </location>
</feature>
<feature type="region of interest" description="Disordered" evidence="13">
    <location>
        <begin position="359"/>
        <end position="408"/>
    </location>
</feature>
<feature type="transmembrane region" description="Helical" evidence="14">
    <location>
        <begin position="527"/>
        <end position="547"/>
    </location>
</feature>
<dbReference type="Pfam" id="PF02225">
    <property type="entry name" value="PA"/>
    <property type="match status" value="1"/>
</dbReference>
<keyword evidence="17" id="KW-1185">Reference proteome</keyword>
<keyword evidence="7 12" id="KW-0863">Zinc-finger</keyword>
<dbReference type="EC" id="2.3.2.27" evidence="3"/>
<dbReference type="SMART" id="SM00184">
    <property type="entry name" value="RING"/>
    <property type="match status" value="1"/>
</dbReference>
<evidence type="ECO:0000256" key="11">
    <source>
        <dbReference type="ARBA" id="ARBA00023136"/>
    </source>
</evidence>
<dbReference type="InterPro" id="IPR001841">
    <property type="entry name" value="Znf_RING"/>
</dbReference>
<dbReference type="GO" id="GO:0016567">
    <property type="term" value="P:protein ubiquitination"/>
    <property type="evidence" value="ECO:0007669"/>
    <property type="project" value="TreeGrafter"/>
</dbReference>
<reference evidence="16" key="1">
    <citation type="journal article" date="2020" name="Stud. Mycol.">
        <title>101 Dothideomycetes genomes: a test case for predicting lifestyles and emergence of pathogens.</title>
        <authorList>
            <person name="Haridas S."/>
            <person name="Albert R."/>
            <person name="Binder M."/>
            <person name="Bloem J."/>
            <person name="Labutti K."/>
            <person name="Salamov A."/>
            <person name="Andreopoulos B."/>
            <person name="Baker S."/>
            <person name="Barry K."/>
            <person name="Bills G."/>
            <person name="Bluhm B."/>
            <person name="Cannon C."/>
            <person name="Castanera R."/>
            <person name="Culley D."/>
            <person name="Daum C."/>
            <person name="Ezra D."/>
            <person name="Gonzalez J."/>
            <person name="Henrissat B."/>
            <person name="Kuo A."/>
            <person name="Liang C."/>
            <person name="Lipzen A."/>
            <person name="Lutzoni F."/>
            <person name="Magnuson J."/>
            <person name="Mondo S."/>
            <person name="Nolan M."/>
            <person name="Ohm R."/>
            <person name="Pangilinan J."/>
            <person name="Park H.-J."/>
            <person name="Ramirez L."/>
            <person name="Alfaro M."/>
            <person name="Sun H."/>
            <person name="Tritt A."/>
            <person name="Yoshinaga Y."/>
            <person name="Zwiers L.-H."/>
            <person name="Turgeon B."/>
            <person name="Goodwin S."/>
            <person name="Spatafora J."/>
            <person name="Crous P."/>
            <person name="Grigoriev I."/>
        </authorList>
    </citation>
    <scope>NUCLEOTIDE SEQUENCE</scope>
    <source>
        <strain evidence="16">CBS 473.64</strain>
    </source>
</reference>
<feature type="compositionally biased region" description="Basic and acidic residues" evidence="13">
    <location>
        <begin position="469"/>
        <end position="478"/>
    </location>
</feature>
<evidence type="ECO:0000256" key="4">
    <source>
        <dbReference type="ARBA" id="ARBA00022679"/>
    </source>
</evidence>
<feature type="region of interest" description="Disordered" evidence="13">
    <location>
        <begin position="421"/>
        <end position="502"/>
    </location>
</feature>
<feature type="region of interest" description="Disordered" evidence="13">
    <location>
        <begin position="123"/>
        <end position="190"/>
    </location>
</feature>
<evidence type="ECO:0000256" key="12">
    <source>
        <dbReference type="PROSITE-ProRule" id="PRU00175"/>
    </source>
</evidence>
<organism evidence="16 17">
    <name type="scientific">Massarina eburnea CBS 473.64</name>
    <dbReference type="NCBI Taxonomy" id="1395130"/>
    <lineage>
        <taxon>Eukaryota</taxon>
        <taxon>Fungi</taxon>
        <taxon>Dikarya</taxon>
        <taxon>Ascomycota</taxon>
        <taxon>Pezizomycotina</taxon>
        <taxon>Dothideomycetes</taxon>
        <taxon>Pleosporomycetidae</taxon>
        <taxon>Pleosporales</taxon>
        <taxon>Massarineae</taxon>
        <taxon>Massarinaceae</taxon>
        <taxon>Massarina</taxon>
    </lineage>
</organism>
<dbReference type="GO" id="GO:0061630">
    <property type="term" value="F:ubiquitin protein ligase activity"/>
    <property type="evidence" value="ECO:0007669"/>
    <property type="project" value="UniProtKB-EC"/>
</dbReference>
<dbReference type="SUPFAM" id="SSF52025">
    <property type="entry name" value="PA domain"/>
    <property type="match status" value="1"/>
</dbReference>
<evidence type="ECO:0000256" key="6">
    <source>
        <dbReference type="ARBA" id="ARBA00022723"/>
    </source>
</evidence>
<evidence type="ECO:0000256" key="8">
    <source>
        <dbReference type="ARBA" id="ARBA00022786"/>
    </source>
</evidence>
<comment type="subcellular location">
    <subcellularLocation>
        <location evidence="2">Membrane</location>
        <topology evidence="2">Multi-pass membrane protein</topology>
    </subcellularLocation>
</comment>
<proteinExistence type="predicted"/>
<feature type="compositionally biased region" description="Polar residues" evidence="13">
    <location>
        <begin position="422"/>
        <end position="431"/>
    </location>
</feature>
<dbReference type="InterPro" id="IPR046450">
    <property type="entry name" value="PA_dom_sf"/>
</dbReference>
<evidence type="ECO:0000256" key="9">
    <source>
        <dbReference type="ARBA" id="ARBA00022833"/>
    </source>
</evidence>
<keyword evidence="8" id="KW-0833">Ubl conjugation pathway</keyword>
<dbReference type="SUPFAM" id="SSF57850">
    <property type="entry name" value="RING/U-box"/>
    <property type="match status" value="1"/>
</dbReference>
<dbReference type="PANTHER" id="PTHR45977">
    <property type="entry name" value="TARGET OF ERK KINASE MPK-1"/>
    <property type="match status" value="1"/>
</dbReference>
<evidence type="ECO:0000256" key="10">
    <source>
        <dbReference type="ARBA" id="ARBA00022989"/>
    </source>
</evidence>
<protein>
    <recommendedName>
        <fullName evidence="3">RING-type E3 ubiquitin transferase</fullName>
        <ecNumber evidence="3">2.3.2.27</ecNumber>
    </recommendedName>
</protein>
<keyword evidence="5 14" id="KW-0812">Transmembrane</keyword>
<dbReference type="GO" id="GO:0006511">
    <property type="term" value="P:ubiquitin-dependent protein catabolic process"/>
    <property type="evidence" value="ECO:0007669"/>
    <property type="project" value="TreeGrafter"/>
</dbReference>
<name>A0A6A6S8F6_9PLEO</name>
<dbReference type="Gene3D" id="3.50.30.30">
    <property type="match status" value="1"/>
</dbReference>
<accession>A0A6A6S8F6</accession>
<feature type="compositionally biased region" description="Basic and acidic residues" evidence="13">
    <location>
        <begin position="134"/>
        <end position="144"/>
    </location>
</feature>
<feature type="domain" description="RING-type" evidence="15">
    <location>
        <begin position="651"/>
        <end position="694"/>
    </location>
</feature>
<evidence type="ECO:0000313" key="16">
    <source>
        <dbReference type="EMBL" id="KAF2643507.1"/>
    </source>
</evidence>
<dbReference type="OrthoDB" id="5357315at2759"/>
<dbReference type="FunFam" id="3.30.40.10:FF:000364">
    <property type="entry name" value="Protease-associated PA domain protein"/>
    <property type="match status" value="1"/>
</dbReference>